<dbReference type="AlphaFoldDB" id="A0A1H9SNL2"/>
<dbReference type="InterPro" id="IPR003961">
    <property type="entry name" value="FN3_dom"/>
</dbReference>
<dbReference type="Pfam" id="PF00041">
    <property type="entry name" value="fn3"/>
    <property type="match status" value="1"/>
</dbReference>
<dbReference type="CDD" id="cd00063">
    <property type="entry name" value="FN3"/>
    <property type="match status" value="1"/>
</dbReference>
<evidence type="ECO:0000256" key="4">
    <source>
        <dbReference type="ARBA" id="ARBA00023326"/>
    </source>
</evidence>
<dbReference type="Gene3D" id="2.60.40.10">
    <property type="entry name" value="Immunoglobulins"/>
    <property type="match status" value="1"/>
</dbReference>
<dbReference type="Gene3D" id="2.160.20.10">
    <property type="entry name" value="Single-stranded right-handed beta-helix, Pectin lyase-like"/>
    <property type="match status" value="1"/>
</dbReference>
<evidence type="ECO:0000313" key="8">
    <source>
        <dbReference type="EMBL" id="SER86335.1"/>
    </source>
</evidence>
<evidence type="ECO:0000256" key="1">
    <source>
        <dbReference type="ARBA" id="ARBA00008834"/>
    </source>
</evidence>
<dbReference type="InterPro" id="IPR051801">
    <property type="entry name" value="GH28_Enzymes"/>
</dbReference>
<evidence type="ECO:0000256" key="2">
    <source>
        <dbReference type="ARBA" id="ARBA00022801"/>
    </source>
</evidence>
<dbReference type="RefSeq" id="WP_091969790.1">
    <property type="nucleotide sequence ID" value="NZ_FOGZ01000014.1"/>
</dbReference>
<dbReference type="PANTHER" id="PTHR31339:SF9">
    <property type="entry name" value="PLASMIN AND FIBRONECTIN-BINDING PROTEIN A"/>
    <property type="match status" value="1"/>
</dbReference>
<evidence type="ECO:0000259" key="7">
    <source>
        <dbReference type="PROSITE" id="PS50853"/>
    </source>
</evidence>
<comment type="similarity">
    <text evidence="1 5">Belongs to the glycosyl hydrolase 28 family.</text>
</comment>
<gene>
    <name evidence="8" type="ORF">SAMN05443377_11438</name>
</gene>
<dbReference type="GO" id="GO:0004650">
    <property type="term" value="F:polygalacturonase activity"/>
    <property type="evidence" value="ECO:0007669"/>
    <property type="project" value="InterPro"/>
</dbReference>
<evidence type="ECO:0000256" key="6">
    <source>
        <dbReference type="SAM" id="MobiDB-lite"/>
    </source>
</evidence>
<name>A0A1H9SNL2_9ACTN</name>
<dbReference type="InterPro" id="IPR000743">
    <property type="entry name" value="Glyco_hydro_28"/>
</dbReference>
<sequence length="587" mass="60303">MALVLVTALCVGAVSILVTRHTLDGTGGTQHASASPADTSPAPWQASGTLLAVPGTTGPTGLTLAWTAPQVSWPIAGYRLQRDGHDIGESGQDHTAAQSALAAFRADPDNSAAYTTATRYVTVTGLAPLTTHSFSVEALDEHGQSHPFGKELTITTAAASSITDVLSMGATGDGTHDDTAAIQRAIDASPAGGTVLLPAGKTFLSGPLQLKSQLTLDVEGTLLGSTVATDYRSPDSAQPKPLISAGSDAEEVRDIRIIGGGTINGQGWKTVAQQQFAKGNDSTVVSTGLLAAAQDAYARSALNASASKAYQWRSSLISVRHTTGLYVGGGLSLVNPSMHVLTVNDSHTVTLDGLTVDSYDTNNGDGIDFANSQGLDVLDSIFDTGDDSVDLNAGYGTEGEKEQPVSDVWVFDNYFRHGHAALALGSGTAAGISQVLAEDNVVNGSASGLRVKSSAGNGGGVHDIIFRNSALSDITEEQGEPFVVTGRYPQSQAASTANATDGPLFHDISVSGCTIDTTSGPGIAITGLASAPPTRINFSSLRFTHAKPAQISGLQNSSFTDVTSDLGAGFFAQLTDDSGLVFTRTPR</sequence>
<keyword evidence="9" id="KW-1185">Reference proteome</keyword>
<evidence type="ECO:0000313" key="9">
    <source>
        <dbReference type="Proteomes" id="UP000198815"/>
    </source>
</evidence>
<feature type="compositionally biased region" description="Low complexity" evidence="6">
    <location>
        <begin position="32"/>
        <end position="49"/>
    </location>
</feature>
<dbReference type="SUPFAM" id="SSF51126">
    <property type="entry name" value="Pectin lyase-like"/>
    <property type="match status" value="1"/>
</dbReference>
<dbReference type="InterPro" id="IPR036116">
    <property type="entry name" value="FN3_sf"/>
</dbReference>
<dbReference type="SUPFAM" id="SSF49265">
    <property type="entry name" value="Fibronectin type III"/>
    <property type="match status" value="1"/>
</dbReference>
<dbReference type="InterPro" id="IPR013783">
    <property type="entry name" value="Ig-like_fold"/>
</dbReference>
<reference evidence="8 9" key="1">
    <citation type="submission" date="2016-10" db="EMBL/GenBank/DDBJ databases">
        <authorList>
            <person name="de Groot N.N."/>
        </authorList>
    </citation>
    <scope>NUCLEOTIDE SEQUENCE [LARGE SCALE GENOMIC DNA]</scope>
    <source>
        <strain evidence="8 9">DSM 16859</strain>
    </source>
</reference>
<dbReference type="Proteomes" id="UP000198815">
    <property type="component" value="Unassembled WGS sequence"/>
</dbReference>
<dbReference type="GO" id="GO:0000272">
    <property type="term" value="P:polysaccharide catabolic process"/>
    <property type="evidence" value="ECO:0007669"/>
    <property type="project" value="UniProtKB-KW"/>
</dbReference>
<dbReference type="STRING" id="64702.SAMN05443377_11438"/>
<accession>A0A1H9SNL2</accession>
<feature type="region of interest" description="Disordered" evidence="6">
    <location>
        <begin position="25"/>
        <end position="49"/>
    </location>
</feature>
<organism evidence="8 9">
    <name type="scientific">Propionibacterium cyclohexanicum</name>
    <dbReference type="NCBI Taxonomy" id="64702"/>
    <lineage>
        <taxon>Bacteria</taxon>
        <taxon>Bacillati</taxon>
        <taxon>Actinomycetota</taxon>
        <taxon>Actinomycetes</taxon>
        <taxon>Propionibacteriales</taxon>
        <taxon>Propionibacteriaceae</taxon>
        <taxon>Propionibacterium</taxon>
    </lineage>
</organism>
<keyword evidence="2 5" id="KW-0378">Hydrolase</keyword>
<keyword evidence="4" id="KW-0119">Carbohydrate metabolism</keyword>
<dbReference type="PROSITE" id="PS50853">
    <property type="entry name" value="FN3"/>
    <property type="match status" value="1"/>
</dbReference>
<dbReference type="Pfam" id="PF00295">
    <property type="entry name" value="Glyco_hydro_28"/>
    <property type="match status" value="1"/>
</dbReference>
<protein>
    <submittedName>
        <fullName evidence="8">Exo-poly-alpha-galacturonosidase</fullName>
    </submittedName>
</protein>
<evidence type="ECO:0000256" key="3">
    <source>
        <dbReference type="ARBA" id="ARBA00023295"/>
    </source>
</evidence>
<feature type="domain" description="Fibronectin type-III" evidence="7">
    <location>
        <begin position="46"/>
        <end position="159"/>
    </location>
</feature>
<proteinExistence type="inferred from homology"/>
<dbReference type="EMBL" id="FOGZ01000014">
    <property type="protein sequence ID" value="SER86335.1"/>
    <property type="molecule type" value="Genomic_DNA"/>
</dbReference>
<dbReference type="InterPro" id="IPR012334">
    <property type="entry name" value="Pectin_lyas_fold"/>
</dbReference>
<dbReference type="SMART" id="SM00060">
    <property type="entry name" value="FN3"/>
    <property type="match status" value="1"/>
</dbReference>
<evidence type="ECO:0000256" key="5">
    <source>
        <dbReference type="RuleBase" id="RU361169"/>
    </source>
</evidence>
<dbReference type="InterPro" id="IPR011050">
    <property type="entry name" value="Pectin_lyase_fold/virulence"/>
</dbReference>
<keyword evidence="4" id="KW-0624">Polysaccharide degradation</keyword>
<keyword evidence="3 5" id="KW-0326">Glycosidase</keyword>
<dbReference type="PANTHER" id="PTHR31339">
    <property type="entry name" value="PECTIN LYASE-RELATED"/>
    <property type="match status" value="1"/>
</dbReference>